<dbReference type="SUPFAM" id="SSF81606">
    <property type="entry name" value="PP2C-like"/>
    <property type="match status" value="1"/>
</dbReference>
<dbReference type="PROSITE" id="PS01032">
    <property type="entry name" value="PPM_1"/>
    <property type="match status" value="1"/>
</dbReference>
<name>A0A067M134_BOTB1</name>
<keyword evidence="2 4" id="KW-0378">Hydrolase</keyword>
<dbReference type="GO" id="GO:0004722">
    <property type="term" value="F:protein serine/threonine phosphatase activity"/>
    <property type="evidence" value="ECO:0007669"/>
    <property type="project" value="InterPro"/>
</dbReference>
<gene>
    <name evidence="7" type="ORF">BOTBODRAFT_58766</name>
</gene>
<dbReference type="PANTHER" id="PTHR13832">
    <property type="entry name" value="PROTEIN PHOSPHATASE 2C"/>
    <property type="match status" value="1"/>
</dbReference>
<reference evidence="8" key="1">
    <citation type="journal article" date="2014" name="Proc. Natl. Acad. Sci. U.S.A.">
        <title>Extensive sampling of basidiomycete genomes demonstrates inadequacy of the white-rot/brown-rot paradigm for wood decay fungi.</title>
        <authorList>
            <person name="Riley R."/>
            <person name="Salamov A.A."/>
            <person name="Brown D.W."/>
            <person name="Nagy L.G."/>
            <person name="Floudas D."/>
            <person name="Held B.W."/>
            <person name="Levasseur A."/>
            <person name="Lombard V."/>
            <person name="Morin E."/>
            <person name="Otillar R."/>
            <person name="Lindquist E.A."/>
            <person name="Sun H."/>
            <person name="LaButti K.M."/>
            <person name="Schmutz J."/>
            <person name="Jabbour D."/>
            <person name="Luo H."/>
            <person name="Baker S.E."/>
            <person name="Pisabarro A.G."/>
            <person name="Walton J.D."/>
            <person name="Blanchette R.A."/>
            <person name="Henrissat B."/>
            <person name="Martin F."/>
            <person name="Cullen D."/>
            <person name="Hibbett D.S."/>
            <person name="Grigoriev I.V."/>
        </authorList>
    </citation>
    <scope>NUCLEOTIDE SEQUENCE [LARGE SCALE GENOMIC DNA]</scope>
    <source>
        <strain evidence="8">FD-172 SS1</strain>
    </source>
</reference>
<evidence type="ECO:0000256" key="5">
    <source>
        <dbReference type="SAM" id="MobiDB-lite"/>
    </source>
</evidence>
<dbReference type="STRING" id="930990.A0A067M134"/>
<dbReference type="FunCoup" id="A0A067M134">
    <property type="interactions" value="34"/>
</dbReference>
<dbReference type="HOGENOM" id="CLU_021251_1_0_1"/>
<evidence type="ECO:0000256" key="1">
    <source>
        <dbReference type="ARBA" id="ARBA00022723"/>
    </source>
</evidence>
<dbReference type="InParanoid" id="A0A067M134"/>
<dbReference type="InterPro" id="IPR015655">
    <property type="entry name" value="PP2C"/>
</dbReference>
<feature type="domain" description="PPM-type phosphatase" evidence="6">
    <location>
        <begin position="54"/>
        <end position="374"/>
    </location>
</feature>
<dbReference type="SMART" id="SM00332">
    <property type="entry name" value="PP2Cc"/>
    <property type="match status" value="1"/>
</dbReference>
<dbReference type="PANTHER" id="PTHR13832:SF589">
    <property type="entry name" value="[PYRUVATE DEHYDROGENASE [ACETYL-TRANSFERRING]]-PHOSPHATASE 2, MITOCHONDRIAL"/>
    <property type="match status" value="1"/>
</dbReference>
<keyword evidence="3 4" id="KW-0904">Protein phosphatase</keyword>
<evidence type="ECO:0000259" key="6">
    <source>
        <dbReference type="PROSITE" id="PS51746"/>
    </source>
</evidence>
<feature type="region of interest" description="Disordered" evidence="5">
    <location>
        <begin position="381"/>
        <end position="406"/>
    </location>
</feature>
<dbReference type="EMBL" id="KL198080">
    <property type="protein sequence ID" value="KDQ09269.1"/>
    <property type="molecule type" value="Genomic_DNA"/>
</dbReference>
<organism evidence="7 8">
    <name type="scientific">Botryobasidium botryosum (strain FD-172 SS1)</name>
    <dbReference type="NCBI Taxonomy" id="930990"/>
    <lineage>
        <taxon>Eukaryota</taxon>
        <taxon>Fungi</taxon>
        <taxon>Dikarya</taxon>
        <taxon>Basidiomycota</taxon>
        <taxon>Agaricomycotina</taxon>
        <taxon>Agaricomycetes</taxon>
        <taxon>Cantharellales</taxon>
        <taxon>Botryobasidiaceae</taxon>
        <taxon>Botryobasidium</taxon>
    </lineage>
</organism>
<dbReference type="GO" id="GO:0046872">
    <property type="term" value="F:metal ion binding"/>
    <property type="evidence" value="ECO:0007669"/>
    <property type="project" value="UniProtKB-KW"/>
</dbReference>
<dbReference type="InterPro" id="IPR036457">
    <property type="entry name" value="PPM-type-like_dom_sf"/>
</dbReference>
<sequence length="406" mass="45365">MVFPIVSHHVLAPTSWQRLCRLPLYCHARSFCDYLRYPISQHRNGRVPLHSPKVVGTAVSRGNRPYQEDSHTVAAIRLDPEELRPTIERKLGLHWNPRKVDSEYDGQFLFAGIYDGHGGPTTSEYLKNELHGWFENVNKSQIPMVISWAKEFGGYFKRFTGGILAPLANGTDTLNLETRATLAFLEADRNVCELQESYKSGATASVVLLHPLESPYVPFYLSHQLVLTVAHCGDTRVLLCSTDSGTVTRMTEVHHADTHSEAARLRRMAGGLVTDSFGESRWMGALENTRGLGDVRFKPFGVTPEPEIRTKLLRGSEWAYIVMVSDGISSILSDQEIVDLARDAPHPQSAAQSILKFAEELGSEDNASVLVIPLAGWGSIRGPDKTKELREYRSRQAVGSERQRRT</sequence>
<dbReference type="InterPro" id="IPR001932">
    <property type="entry name" value="PPM-type_phosphatase-like_dom"/>
</dbReference>
<evidence type="ECO:0000256" key="4">
    <source>
        <dbReference type="RuleBase" id="RU003465"/>
    </source>
</evidence>
<evidence type="ECO:0000256" key="3">
    <source>
        <dbReference type="ARBA" id="ARBA00022912"/>
    </source>
</evidence>
<evidence type="ECO:0000313" key="8">
    <source>
        <dbReference type="Proteomes" id="UP000027195"/>
    </source>
</evidence>
<dbReference type="Gene3D" id="3.60.40.10">
    <property type="entry name" value="PPM-type phosphatase domain"/>
    <property type="match status" value="1"/>
</dbReference>
<dbReference type="OrthoDB" id="416093at2759"/>
<dbReference type="CDD" id="cd00143">
    <property type="entry name" value="PP2Cc"/>
    <property type="match status" value="1"/>
</dbReference>
<proteinExistence type="inferred from homology"/>
<dbReference type="Pfam" id="PF00481">
    <property type="entry name" value="PP2C"/>
    <property type="match status" value="1"/>
</dbReference>
<dbReference type="InterPro" id="IPR000222">
    <property type="entry name" value="PP2C_BS"/>
</dbReference>
<accession>A0A067M134</accession>
<dbReference type="AlphaFoldDB" id="A0A067M134"/>
<feature type="compositionally biased region" description="Basic and acidic residues" evidence="5">
    <location>
        <begin position="382"/>
        <end position="394"/>
    </location>
</feature>
<dbReference type="Proteomes" id="UP000027195">
    <property type="component" value="Unassembled WGS sequence"/>
</dbReference>
<evidence type="ECO:0000256" key="2">
    <source>
        <dbReference type="ARBA" id="ARBA00022801"/>
    </source>
</evidence>
<protein>
    <recommendedName>
        <fullName evidence="6">PPM-type phosphatase domain-containing protein</fullName>
    </recommendedName>
</protein>
<evidence type="ECO:0000313" key="7">
    <source>
        <dbReference type="EMBL" id="KDQ09269.1"/>
    </source>
</evidence>
<dbReference type="PROSITE" id="PS51746">
    <property type="entry name" value="PPM_2"/>
    <property type="match status" value="1"/>
</dbReference>
<comment type="similarity">
    <text evidence="4">Belongs to the PP2C family.</text>
</comment>
<keyword evidence="1" id="KW-0479">Metal-binding</keyword>
<keyword evidence="8" id="KW-1185">Reference proteome</keyword>